<dbReference type="PANTHER" id="PTHR33745:SF8">
    <property type="entry name" value="BLUE-LIGHT PHOTORECEPTOR"/>
    <property type="match status" value="1"/>
</dbReference>
<dbReference type="Proteomes" id="UP000031938">
    <property type="component" value="Unassembled WGS sequence"/>
</dbReference>
<protein>
    <recommendedName>
        <fullName evidence="5">Histidine kinase</fullName>
    </recommendedName>
</protein>
<reference evidence="3 4" key="1">
    <citation type="submission" date="2015-01" db="EMBL/GenBank/DDBJ databases">
        <title>Genome sequencing of Jeotgalibacillus soli.</title>
        <authorList>
            <person name="Goh K.M."/>
            <person name="Chan K.-G."/>
            <person name="Yaakop A.S."/>
            <person name="Ee R."/>
            <person name="Gan H.M."/>
            <person name="Chan C.S."/>
        </authorList>
    </citation>
    <scope>NUCLEOTIDE SEQUENCE [LARGE SCALE GENOMIC DNA]</scope>
    <source>
        <strain evidence="3 4">P9</strain>
    </source>
</reference>
<dbReference type="InterPro" id="IPR036513">
    <property type="entry name" value="STAS_dom_sf"/>
</dbReference>
<evidence type="ECO:0000313" key="3">
    <source>
        <dbReference type="EMBL" id="KIL51973.1"/>
    </source>
</evidence>
<dbReference type="Pfam" id="PF01740">
    <property type="entry name" value="STAS"/>
    <property type="match status" value="1"/>
</dbReference>
<dbReference type="PATRIC" id="fig|889306.3.peg.345"/>
<dbReference type="Gene3D" id="3.30.750.24">
    <property type="entry name" value="STAS domain"/>
    <property type="match status" value="1"/>
</dbReference>
<dbReference type="PROSITE" id="PS50112">
    <property type="entry name" value="PAS"/>
    <property type="match status" value="1"/>
</dbReference>
<dbReference type="InterPro" id="IPR000014">
    <property type="entry name" value="PAS"/>
</dbReference>
<comment type="caution">
    <text evidence="3">The sequence shown here is derived from an EMBL/GenBank/DDBJ whole genome shotgun (WGS) entry which is preliminary data.</text>
</comment>
<dbReference type="NCBIfam" id="TIGR00229">
    <property type="entry name" value="sensory_box"/>
    <property type="match status" value="1"/>
</dbReference>
<proteinExistence type="predicted"/>
<dbReference type="STRING" id="889306.KP78_03430"/>
<feature type="domain" description="PAS" evidence="1">
    <location>
        <begin position="16"/>
        <end position="85"/>
    </location>
</feature>
<evidence type="ECO:0008006" key="5">
    <source>
        <dbReference type="Google" id="ProtNLM"/>
    </source>
</evidence>
<accession>A0A0C2W7F6</accession>
<evidence type="ECO:0000259" key="1">
    <source>
        <dbReference type="PROSITE" id="PS50112"/>
    </source>
</evidence>
<dbReference type="AlphaFoldDB" id="A0A0C2W7F6"/>
<dbReference type="InterPro" id="IPR002645">
    <property type="entry name" value="STAS_dom"/>
</dbReference>
<dbReference type="CDD" id="cd07041">
    <property type="entry name" value="STAS_RsbR_RsbS_like"/>
    <property type="match status" value="1"/>
</dbReference>
<gene>
    <name evidence="3" type="ORF">KP78_03430</name>
</gene>
<dbReference type="SUPFAM" id="SSF52091">
    <property type="entry name" value="SpoIIaa-like"/>
    <property type="match status" value="1"/>
</dbReference>
<feature type="domain" description="STAS" evidence="2">
    <location>
        <begin position="148"/>
        <end position="259"/>
    </location>
</feature>
<dbReference type="OrthoDB" id="9800154at2"/>
<dbReference type="CDD" id="cd00130">
    <property type="entry name" value="PAS"/>
    <property type="match status" value="1"/>
</dbReference>
<evidence type="ECO:0000313" key="4">
    <source>
        <dbReference type="Proteomes" id="UP000031938"/>
    </source>
</evidence>
<dbReference type="PROSITE" id="PS50801">
    <property type="entry name" value="STAS"/>
    <property type="match status" value="1"/>
</dbReference>
<name>A0A0C2W7F6_9BACL</name>
<dbReference type="InterPro" id="IPR051932">
    <property type="entry name" value="Bact_StressResp_Reg"/>
</dbReference>
<keyword evidence="4" id="KW-1185">Reference proteome</keyword>
<dbReference type="InterPro" id="IPR035965">
    <property type="entry name" value="PAS-like_dom_sf"/>
</dbReference>
<evidence type="ECO:0000259" key="2">
    <source>
        <dbReference type="PROSITE" id="PS50801"/>
    </source>
</evidence>
<organism evidence="3 4">
    <name type="scientific">Jeotgalibacillus soli</name>
    <dbReference type="NCBI Taxonomy" id="889306"/>
    <lineage>
        <taxon>Bacteria</taxon>
        <taxon>Bacillati</taxon>
        <taxon>Bacillota</taxon>
        <taxon>Bacilli</taxon>
        <taxon>Bacillales</taxon>
        <taxon>Caryophanaceae</taxon>
        <taxon>Jeotgalibacillus</taxon>
    </lineage>
</organism>
<dbReference type="PANTHER" id="PTHR33745">
    <property type="entry name" value="RSBT ANTAGONIST PROTEIN RSBS-RELATED"/>
    <property type="match status" value="1"/>
</dbReference>
<sequence length="265" mass="30047">MNHDISSEIYQSIIEREKMYRQITEYSLEPIIIHANQKVLYINQSGADFFGGTKEEILGADVLSIFLEEAQIEIINRIQKAMDKNEPGELIEYTILKLDGTPVDIELYCHPVHFGDTRAVQSVLRDITKRKEDERRHKKLLREINEVSSPIVPVVEGIAVLPLVGSIDSERAKQLLDILPSKIQKQHVEYLIIDFSGMYNLDNIVTDYLLNISAVMQMLGVRTIITGIRPEIAQIAVQLGINLSSTKTMATVQQALQYLGIKKMN</sequence>
<dbReference type="EMBL" id="JXRP01000006">
    <property type="protein sequence ID" value="KIL51973.1"/>
    <property type="molecule type" value="Genomic_DNA"/>
</dbReference>
<dbReference type="SMART" id="SM00091">
    <property type="entry name" value="PAS"/>
    <property type="match status" value="1"/>
</dbReference>
<dbReference type="RefSeq" id="WP_041085733.1">
    <property type="nucleotide sequence ID" value="NZ_JXRP01000006.1"/>
</dbReference>
<dbReference type="Pfam" id="PF13426">
    <property type="entry name" value="PAS_9"/>
    <property type="match status" value="1"/>
</dbReference>
<dbReference type="SUPFAM" id="SSF55785">
    <property type="entry name" value="PYP-like sensor domain (PAS domain)"/>
    <property type="match status" value="1"/>
</dbReference>
<dbReference type="Gene3D" id="3.30.450.20">
    <property type="entry name" value="PAS domain"/>
    <property type="match status" value="1"/>
</dbReference>